<dbReference type="Proteomes" id="UP000636709">
    <property type="component" value="Unassembled WGS sequence"/>
</dbReference>
<keyword evidence="2" id="KW-1185">Reference proteome</keyword>
<comment type="caution">
    <text evidence="1">The sequence shown here is derived from an EMBL/GenBank/DDBJ whole genome shotgun (WGS) entry which is preliminary data.</text>
</comment>
<evidence type="ECO:0000313" key="2">
    <source>
        <dbReference type="Proteomes" id="UP000636709"/>
    </source>
</evidence>
<dbReference type="OrthoDB" id="10454260at2759"/>
<proteinExistence type="predicted"/>
<accession>A0A835AY64</accession>
<sequence length="121" mass="13280">MTVCSSLPAPLLLHSPEIRSCLRRLRPISPAPRATHSTYLSRKQDRMPSNVVGDDESKLTIIFCTVKCYCHDIHGDAICYCCQKPPGPVCYDKLADCQANCPICNPECPPVPPLGSSSLHE</sequence>
<protein>
    <submittedName>
        <fullName evidence="1">Uncharacterized protein</fullName>
    </submittedName>
</protein>
<name>A0A835AY64_9POAL</name>
<dbReference type="AlphaFoldDB" id="A0A835AY64"/>
<dbReference type="EMBL" id="JACEFO010002150">
    <property type="protein sequence ID" value="KAF8677130.1"/>
    <property type="molecule type" value="Genomic_DNA"/>
</dbReference>
<organism evidence="1 2">
    <name type="scientific">Digitaria exilis</name>
    <dbReference type="NCBI Taxonomy" id="1010633"/>
    <lineage>
        <taxon>Eukaryota</taxon>
        <taxon>Viridiplantae</taxon>
        <taxon>Streptophyta</taxon>
        <taxon>Embryophyta</taxon>
        <taxon>Tracheophyta</taxon>
        <taxon>Spermatophyta</taxon>
        <taxon>Magnoliopsida</taxon>
        <taxon>Liliopsida</taxon>
        <taxon>Poales</taxon>
        <taxon>Poaceae</taxon>
        <taxon>PACMAD clade</taxon>
        <taxon>Panicoideae</taxon>
        <taxon>Panicodae</taxon>
        <taxon>Paniceae</taxon>
        <taxon>Anthephorinae</taxon>
        <taxon>Digitaria</taxon>
    </lineage>
</organism>
<evidence type="ECO:0000313" key="1">
    <source>
        <dbReference type="EMBL" id="KAF8677130.1"/>
    </source>
</evidence>
<reference evidence="1" key="1">
    <citation type="submission" date="2020-07" db="EMBL/GenBank/DDBJ databases">
        <title>Genome sequence and genetic diversity analysis of an under-domesticated orphan crop, white fonio (Digitaria exilis).</title>
        <authorList>
            <person name="Bennetzen J.L."/>
            <person name="Chen S."/>
            <person name="Ma X."/>
            <person name="Wang X."/>
            <person name="Yssel A.E.J."/>
            <person name="Chaluvadi S.R."/>
            <person name="Johnson M."/>
            <person name="Gangashetty P."/>
            <person name="Hamidou F."/>
            <person name="Sanogo M.D."/>
            <person name="Zwaenepoel A."/>
            <person name="Wallace J."/>
            <person name="Van De Peer Y."/>
            <person name="Van Deynze A."/>
        </authorList>
    </citation>
    <scope>NUCLEOTIDE SEQUENCE</scope>
    <source>
        <tissue evidence="1">Leaves</tissue>
    </source>
</reference>
<gene>
    <name evidence="1" type="ORF">HU200_046597</name>
</gene>